<proteinExistence type="predicted"/>
<protein>
    <submittedName>
        <fullName evidence="1">Uncharacterized protein</fullName>
    </submittedName>
</protein>
<evidence type="ECO:0000313" key="2">
    <source>
        <dbReference type="Proteomes" id="UP000191931"/>
    </source>
</evidence>
<reference evidence="1 2" key="1">
    <citation type="submission" date="2017-03" db="EMBL/GenBank/DDBJ databases">
        <authorList>
            <person name="Afonso C.L."/>
            <person name="Miller P.J."/>
            <person name="Scott M.A."/>
            <person name="Spackman E."/>
            <person name="Goraichik I."/>
            <person name="Dimitrov K.M."/>
            <person name="Suarez D.L."/>
            <person name="Swayne D.E."/>
        </authorList>
    </citation>
    <scope>NUCLEOTIDE SEQUENCE [LARGE SCALE GENOMIC DNA]</scope>
    <source>
        <strain evidence="1">PRJEB14757</strain>
    </source>
</reference>
<evidence type="ECO:0000313" key="1">
    <source>
        <dbReference type="EMBL" id="SLM28657.1"/>
    </source>
</evidence>
<dbReference type="InterPro" id="IPR007813">
    <property type="entry name" value="PilN"/>
</dbReference>
<accession>A0A1W1H850</accession>
<dbReference type="STRING" id="1246637.MTBBW1_1430029"/>
<sequence>MKSININFIQNSRKSSRKFVFLLVFLFLSVVYLAAISAQEFYRKEALIKGYGEKINSYSSGMDVRSVPSVSPSEVDIVVAEVSFMNNLLHQRAFLWIDILDRLESIVGEGLLLNHVEIDREKKNINIQGKALEASTLSGFISAISSSNFFHLNELSQESGQNTLLSFEMKMVIQADAIYPENVKKW</sequence>
<dbReference type="AlphaFoldDB" id="A0A1W1H850"/>
<dbReference type="EMBL" id="FWEV01000050">
    <property type="protein sequence ID" value="SLM28657.1"/>
    <property type="molecule type" value="Genomic_DNA"/>
</dbReference>
<dbReference type="Pfam" id="PF05137">
    <property type="entry name" value="PilN"/>
    <property type="match status" value="1"/>
</dbReference>
<dbReference type="RefSeq" id="WP_080805063.1">
    <property type="nucleotide sequence ID" value="NZ_LT828549.1"/>
</dbReference>
<name>A0A1W1H850_9BACT</name>
<dbReference type="Proteomes" id="UP000191931">
    <property type="component" value="Unassembled WGS sequence"/>
</dbReference>
<dbReference type="OrthoDB" id="5395573at2"/>
<keyword evidence="2" id="KW-1185">Reference proteome</keyword>
<gene>
    <name evidence="1" type="ORF">MTBBW1_1430029</name>
</gene>
<organism evidence="1 2">
    <name type="scientific">Desulfamplus magnetovallimortis</name>
    <dbReference type="NCBI Taxonomy" id="1246637"/>
    <lineage>
        <taxon>Bacteria</taxon>
        <taxon>Pseudomonadati</taxon>
        <taxon>Thermodesulfobacteriota</taxon>
        <taxon>Desulfobacteria</taxon>
        <taxon>Desulfobacterales</taxon>
        <taxon>Desulfobacteraceae</taxon>
        <taxon>Desulfamplus</taxon>
    </lineage>
</organism>